<keyword evidence="6" id="KW-0520">NAD</keyword>
<reference evidence="10" key="2">
    <citation type="submission" date="2023-05" db="EMBL/GenBank/DDBJ databases">
        <authorList>
            <consortium name="Lawrence Berkeley National Laboratory"/>
            <person name="Steindorff A."/>
            <person name="Hensen N."/>
            <person name="Bonometti L."/>
            <person name="Westerberg I."/>
            <person name="Brannstrom I.O."/>
            <person name="Guillou S."/>
            <person name="Cros-Aarteil S."/>
            <person name="Calhoun S."/>
            <person name="Haridas S."/>
            <person name="Kuo A."/>
            <person name="Mondo S."/>
            <person name="Pangilinan J."/>
            <person name="Riley R."/>
            <person name="Labutti K."/>
            <person name="Andreopoulos B."/>
            <person name="Lipzen A."/>
            <person name="Chen C."/>
            <person name="Yanf M."/>
            <person name="Daum C."/>
            <person name="Ng V."/>
            <person name="Clum A."/>
            <person name="Ohm R."/>
            <person name="Martin F."/>
            <person name="Silar P."/>
            <person name="Natvig D."/>
            <person name="Lalanne C."/>
            <person name="Gautier V."/>
            <person name="Ament-Velasquez S.L."/>
            <person name="Kruys A."/>
            <person name="Hutchinson M.I."/>
            <person name="Powell A.J."/>
            <person name="Barry K."/>
            <person name="Miller A.N."/>
            <person name="Grigoriev I.V."/>
            <person name="Debuchy R."/>
            <person name="Gladieux P."/>
            <person name="Thoren M.H."/>
            <person name="Johannesson H."/>
        </authorList>
    </citation>
    <scope>NUCLEOTIDE SEQUENCE</scope>
    <source>
        <strain evidence="10">CBS 532.94</strain>
    </source>
</reference>
<dbReference type="Proteomes" id="UP001303760">
    <property type="component" value="Unassembled WGS sequence"/>
</dbReference>
<dbReference type="InterPro" id="IPR003000">
    <property type="entry name" value="Sirtuin"/>
</dbReference>
<dbReference type="Gene3D" id="3.40.50.1220">
    <property type="entry name" value="TPP-binding domain"/>
    <property type="match status" value="1"/>
</dbReference>
<protein>
    <recommendedName>
        <fullName evidence="2">protein acetyllysine N-acetyltransferase</fullName>
        <ecNumber evidence="2">2.3.1.286</ecNumber>
    </recommendedName>
</protein>
<evidence type="ECO:0000313" key="10">
    <source>
        <dbReference type="EMBL" id="KAK4235920.1"/>
    </source>
</evidence>
<comment type="similarity">
    <text evidence="1">Belongs to the sirtuin family. Class I subfamily.</text>
</comment>
<dbReference type="InterPro" id="IPR029035">
    <property type="entry name" value="DHS-like_NAD/FAD-binding_dom"/>
</dbReference>
<dbReference type="EC" id="2.3.1.286" evidence="2"/>
<evidence type="ECO:0000256" key="1">
    <source>
        <dbReference type="ARBA" id="ARBA00006924"/>
    </source>
</evidence>
<sequence>MAWAAHKVPLPELVEAPDEIDQKARQLAGLIRQSKHFIVFTGAGVSTSAGIPDFRGPDGAWTLQAQGRQRTTAAVSTLQAIPTATHMALVELQNRGLLKYLVSQNCDGLHRRSGILPDKISELHGNNNREICKDCGKEYIRDFRAVADYTKSIHDHRTGRKCTRCGGLLHDTIINFTESLPERELTLAYDHAKKADLCLVLGSSLTVSPANDIPEVVGKRRRRGAKLVICNLQATPLDSMANLRVYAKTDELMVNVMRELGMEIPGFILQRRLSVHVEAAGQGKTRRCKVTVSGIDVDGTPVSFLRSVKLVNNRRVLRAEPFEFDLRGDAAEGGLELKMELEFMGHYGEPNLEVVHVVEGAEIGIPAVYILEYNPYNGEWKATRR</sequence>
<dbReference type="AlphaFoldDB" id="A0AAN7C644"/>
<dbReference type="GO" id="GO:0017136">
    <property type="term" value="F:histone deacetylase activity, NAD-dependent"/>
    <property type="evidence" value="ECO:0007669"/>
    <property type="project" value="TreeGrafter"/>
</dbReference>
<feature type="binding site" evidence="8">
    <location>
        <position position="135"/>
    </location>
    <ligand>
        <name>Zn(2+)</name>
        <dbReference type="ChEBI" id="CHEBI:29105"/>
    </ligand>
</feature>
<dbReference type="Gene3D" id="2.20.28.200">
    <property type="match status" value="1"/>
</dbReference>
<dbReference type="PANTHER" id="PTHR11085:SF12">
    <property type="entry name" value="NAD-DEPENDENT PROTEIN DEACYLASE SIRTUIN-6"/>
    <property type="match status" value="1"/>
</dbReference>
<dbReference type="InterPro" id="IPR026590">
    <property type="entry name" value="Ssirtuin_cat_dom"/>
</dbReference>
<dbReference type="GO" id="GO:0046872">
    <property type="term" value="F:metal ion binding"/>
    <property type="evidence" value="ECO:0007669"/>
    <property type="project" value="UniProtKB-KW"/>
</dbReference>
<keyword evidence="3" id="KW-0808">Transferase</keyword>
<dbReference type="GO" id="GO:0003714">
    <property type="term" value="F:transcription corepressor activity"/>
    <property type="evidence" value="ECO:0007669"/>
    <property type="project" value="TreeGrafter"/>
</dbReference>
<comment type="caution">
    <text evidence="10">The sequence shown here is derived from an EMBL/GenBank/DDBJ whole genome shotgun (WGS) entry which is preliminary data.</text>
</comment>
<dbReference type="SUPFAM" id="SSF52467">
    <property type="entry name" value="DHS-like NAD/FAD-binding domain"/>
    <property type="match status" value="1"/>
</dbReference>
<gene>
    <name evidence="10" type="ORF">C8A03DRAFT_17387</name>
</gene>
<feature type="binding site" evidence="8">
    <location>
        <position position="165"/>
    </location>
    <ligand>
        <name>Zn(2+)</name>
        <dbReference type="ChEBI" id="CHEBI:29105"/>
    </ligand>
</feature>
<organism evidence="10 11">
    <name type="scientific">Achaetomium macrosporum</name>
    <dbReference type="NCBI Taxonomy" id="79813"/>
    <lineage>
        <taxon>Eukaryota</taxon>
        <taxon>Fungi</taxon>
        <taxon>Dikarya</taxon>
        <taxon>Ascomycota</taxon>
        <taxon>Pezizomycotina</taxon>
        <taxon>Sordariomycetes</taxon>
        <taxon>Sordariomycetidae</taxon>
        <taxon>Sordariales</taxon>
        <taxon>Chaetomiaceae</taxon>
        <taxon>Achaetomium</taxon>
    </lineage>
</organism>
<feature type="active site" description="Proton acceptor" evidence="8">
    <location>
        <position position="124"/>
    </location>
</feature>
<feature type="binding site" evidence="8">
    <location>
        <position position="132"/>
    </location>
    <ligand>
        <name>Zn(2+)</name>
        <dbReference type="ChEBI" id="CHEBI:29105"/>
    </ligand>
</feature>
<feature type="domain" description="Deacetylase sirtuin-type" evidence="9">
    <location>
        <begin position="17"/>
        <end position="263"/>
    </location>
</feature>
<dbReference type="EMBL" id="MU860228">
    <property type="protein sequence ID" value="KAK4235920.1"/>
    <property type="molecule type" value="Genomic_DNA"/>
</dbReference>
<keyword evidence="11" id="KW-1185">Reference proteome</keyword>
<feature type="binding site" evidence="8">
    <location>
        <position position="162"/>
    </location>
    <ligand>
        <name>Zn(2+)</name>
        <dbReference type="ChEBI" id="CHEBI:29105"/>
    </ligand>
</feature>
<dbReference type="GO" id="GO:0070403">
    <property type="term" value="F:NAD+ binding"/>
    <property type="evidence" value="ECO:0007669"/>
    <property type="project" value="InterPro"/>
</dbReference>
<evidence type="ECO:0000313" key="11">
    <source>
        <dbReference type="Proteomes" id="UP001303760"/>
    </source>
</evidence>
<reference evidence="10" key="1">
    <citation type="journal article" date="2023" name="Mol. Phylogenet. Evol.">
        <title>Genome-scale phylogeny and comparative genomics of the fungal order Sordariales.</title>
        <authorList>
            <person name="Hensen N."/>
            <person name="Bonometti L."/>
            <person name="Westerberg I."/>
            <person name="Brannstrom I.O."/>
            <person name="Guillou S."/>
            <person name="Cros-Aarteil S."/>
            <person name="Calhoun S."/>
            <person name="Haridas S."/>
            <person name="Kuo A."/>
            <person name="Mondo S."/>
            <person name="Pangilinan J."/>
            <person name="Riley R."/>
            <person name="LaButti K."/>
            <person name="Andreopoulos B."/>
            <person name="Lipzen A."/>
            <person name="Chen C."/>
            <person name="Yan M."/>
            <person name="Daum C."/>
            <person name="Ng V."/>
            <person name="Clum A."/>
            <person name="Steindorff A."/>
            <person name="Ohm R.A."/>
            <person name="Martin F."/>
            <person name="Silar P."/>
            <person name="Natvig D.O."/>
            <person name="Lalanne C."/>
            <person name="Gautier V."/>
            <person name="Ament-Velasquez S.L."/>
            <person name="Kruys A."/>
            <person name="Hutchinson M.I."/>
            <person name="Powell A.J."/>
            <person name="Barry K."/>
            <person name="Miller A.N."/>
            <person name="Grigoriev I.V."/>
            <person name="Debuchy R."/>
            <person name="Gladieux P."/>
            <person name="Hiltunen Thoren M."/>
            <person name="Johannesson H."/>
        </authorList>
    </citation>
    <scope>NUCLEOTIDE SEQUENCE</scope>
    <source>
        <strain evidence="10">CBS 532.94</strain>
    </source>
</reference>
<accession>A0AAN7C644</accession>
<dbReference type="InterPro" id="IPR050134">
    <property type="entry name" value="NAD-dep_sirtuin_deacylases"/>
</dbReference>
<evidence type="ECO:0000256" key="7">
    <source>
        <dbReference type="ARBA" id="ARBA00038170"/>
    </source>
</evidence>
<evidence type="ECO:0000256" key="8">
    <source>
        <dbReference type="PROSITE-ProRule" id="PRU00236"/>
    </source>
</evidence>
<evidence type="ECO:0000256" key="2">
    <source>
        <dbReference type="ARBA" id="ARBA00012928"/>
    </source>
</evidence>
<dbReference type="GO" id="GO:0000122">
    <property type="term" value="P:negative regulation of transcription by RNA polymerase II"/>
    <property type="evidence" value="ECO:0007669"/>
    <property type="project" value="TreeGrafter"/>
</dbReference>
<name>A0AAN7C644_9PEZI</name>
<keyword evidence="4 8" id="KW-0479">Metal-binding</keyword>
<keyword evidence="5 8" id="KW-0862">Zinc</keyword>
<comment type="similarity">
    <text evidence="7">Belongs to the sirtuin family. Class IV subfamily.</text>
</comment>
<dbReference type="PROSITE" id="PS50305">
    <property type="entry name" value="SIRTUIN"/>
    <property type="match status" value="1"/>
</dbReference>
<proteinExistence type="inferred from homology"/>
<evidence type="ECO:0000256" key="6">
    <source>
        <dbReference type="ARBA" id="ARBA00023027"/>
    </source>
</evidence>
<evidence type="ECO:0000259" key="9">
    <source>
        <dbReference type="PROSITE" id="PS50305"/>
    </source>
</evidence>
<dbReference type="Pfam" id="PF02146">
    <property type="entry name" value="SIR2"/>
    <property type="match status" value="1"/>
</dbReference>
<dbReference type="GO" id="GO:0005634">
    <property type="term" value="C:nucleus"/>
    <property type="evidence" value="ECO:0007669"/>
    <property type="project" value="TreeGrafter"/>
</dbReference>
<evidence type="ECO:0000256" key="5">
    <source>
        <dbReference type="ARBA" id="ARBA00022833"/>
    </source>
</evidence>
<evidence type="ECO:0000256" key="3">
    <source>
        <dbReference type="ARBA" id="ARBA00022679"/>
    </source>
</evidence>
<evidence type="ECO:0000256" key="4">
    <source>
        <dbReference type="ARBA" id="ARBA00022723"/>
    </source>
</evidence>
<dbReference type="PANTHER" id="PTHR11085">
    <property type="entry name" value="NAD-DEPENDENT PROTEIN DEACYLASE SIRTUIN-5, MITOCHONDRIAL-RELATED"/>
    <property type="match status" value="1"/>
</dbReference>
<dbReference type="FunFam" id="3.40.50.1220:FF:000038">
    <property type="entry name" value="NAD-dependent protein deacetylase sirtuin-6 isoform X2"/>
    <property type="match status" value="1"/>
</dbReference>